<keyword evidence="3" id="KW-1003">Cell membrane</keyword>
<sequence length="354" mass="37771">MSWGAPTAVAPAEVNSTSCRPLSSQSRVAHPLDRSLADCSRFYCVSHELDHNFKKISESAYKAELVGCDGHILAPLQTCPSNEHCYLNAGAYFHHNVEARPIIKGGFAAGAGDLGGGIVALVLALTVLVGGLFGLVRLLHMLFMRKAKGVIVKATKFNDYVALLIGLVVTVSVQSSSVVTSALTPLCGLGLLPLVKMLPMTLGANIGTTVTALLAALSIFTHDAIHIALCHLFFNIFGVLIWFPLPAMRRVPLGAASLLGLYASYYRAVPSCYILVAFVLLPGTCLGVSSIFGADLVAGVVVSLVILGIFGAFEFWWIHRGGCYMVLSRDAREEGKRRLETADRRIRGESAEGA</sequence>
<feature type="transmembrane region" description="Helical" evidence="7">
    <location>
        <begin position="296"/>
        <end position="318"/>
    </location>
</feature>
<evidence type="ECO:0000256" key="4">
    <source>
        <dbReference type="ARBA" id="ARBA00022692"/>
    </source>
</evidence>
<dbReference type="GO" id="GO:0044341">
    <property type="term" value="P:sodium-dependent phosphate transport"/>
    <property type="evidence" value="ECO:0007669"/>
    <property type="project" value="InterPro"/>
</dbReference>
<gene>
    <name evidence="8" type="ORF">BRAN1462_LOCUS60554</name>
</gene>
<reference evidence="8" key="1">
    <citation type="submission" date="2021-01" db="EMBL/GenBank/DDBJ databases">
        <authorList>
            <person name="Corre E."/>
            <person name="Pelletier E."/>
            <person name="Niang G."/>
            <person name="Scheremetjew M."/>
            <person name="Finn R."/>
            <person name="Kale V."/>
            <person name="Holt S."/>
            <person name="Cochrane G."/>
            <person name="Meng A."/>
            <person name="Brown T."/>
            <person name="Cohen L."/>
        </authorList>
    </citation>
    <scope>NUCLEOTIDE SEQUENCE</scope>
    <source>
        <strain evidence="8">RCC3387</strain>
    </source>
</reference>
<dbReference type="GO" id="GO:0005886">
    <property type="term" value="C:plasma membrane"/>
    <property type="evidence" value="ECO:0007669"/>
    <property type="project" value="UniProtKB-SubCell"/>
</dbReference>
<protein>
    <submittedName>
        <fullName evidence="8">Uncharacterized protein</fullName>
    </submittedName>
</protein>
<dbReference type="PANTHER" id="PTHR10010:SF46">
    <property type="entry name" value="SODIUM-DEPENDENT PHOSPHATE TRANSPORT PROTEIN 2B"/>
    <property type="match status" value="1"/>
</dbReference>
<evidence type="ECO:0000256" key="2">
    <source>
        <dbReference type="ARBA" id="ARBA00005808"/>
    </source>
</evidence>
<name>A0A7S2VPL1_9DINO</name>
<accession>A0A7S2VPL1</accession>
<proteinExistence type="inferred from homology"/>
<dbReference type="PANTHER" id="PTHR10010">
    <property type="entry name" value="SOLUTE CARRIER FAMILY 34 SODIUM PHOSPHATE , MEMBER 2-RELATED"/>
    <property type="match status" value="1"/>
</dbReference>
<dbReference type="EMBL" id="HBGW01095443">
    <property type="protein sequence ID" value="CAD9642732.1"/>
    <property type="molecule type" value="Transcribed_RNA"/>
</dbReference>
<keyword evidence="5 7" id="KW-1133">Transmembrane helix</keyword>
<feature type="transmembrane region" description="Helical" evidence="7">
    <location>
        <begin position="265"/>
        <end position="289"/>
    </location>
</feature>
<feature type="transmembrane region" description="Helical" evidence="7">
    <location>
        <begin position="227"/>
        <end position="245"/>
    </location>
</feature>
<dbReference type="AlphaFoldDB" id="A0A7S2VPL1"/>
<evidence type="ECO:0000313" key="8">
    <source>
        <dbReference type="EMBL" id="CAD9642732.1"/>
    </source>
</evidence>
<comment type="similarity">
    <text evidence="2">Belongs to the SLC34A transporter family.</text>
</comment>
<dbReference type="InterPro" id="IPR003841">
    <property type="entry name" value="Na/Pi_transpt"/>
</dbReference>
<dbReference type="Pfam" id="PF02690">
    <property type="entry name" value="Na_Pi_cotrans"/>
    <property type="match status" value="1"/>
</dbReference>
<evidence type="ECO:0000256" key="6">
    <source>
        <dbReference type="ARBA" id="ARBA00023136"/>
    </source>
</evidence>
<dbReference type="NCBIfam" id="NF037997">
    <property type="entry name" value="Na_Pi_symport"/>
    <property type="match status" value="1"/>
</dbReference>
<comment type="subcellular location">
    <subcellularLocation>
        <location evidence="1">Cell membrane</location>
        <topology evidence="1">Multi-pass membrane protein</topology>
    </subcellularLocation>
</comment>
<organism evidence="8">
    <name type="scientific">Zooxanthella nutricula</name>
    <dbReference type="NCBI Taxonomy" id="1333877"/>
    <lineage>
        <taxon>Eukaryota</taxon>
        <taxon>Sar</taxon>
        <taxon>Alveolata</taxon>
        <taxon>Dinophyceae</taxon>
        <taxon>Peridiniales</taxon>
        <taxon>Peridiniales incertae sedis</taxon>
        <taxon>Zooxanthella</taxon>
    </lineage>
</organism>
<evidence type="ECO:0000256" key="3">
    <source>
        <dbReference type="ARBA" id="ARBA00022475"/>
    </source>
</evidence>
<feature type="transmembrane region" description="Helical" evidence="7">
    <location>
        <begin position="118"/>
        <end position="139"/>
    </location>
</feature>
<evidence type="ECO:0000256" key="5">
    <source>
        <dbReference type="ARBA" id="ARBA00022989"/>
    </source>
</evidence>
<keyword evidence="6 7" id="KW-0472">Membrane</keyword>
<dbReference type="GO" id="GO:0005436">
    <property type="term" value="F:sodium:phosphate symporter activity"/>
    <property type="evidence" value="ECO:0007669"/>
    <property type="project" value="InterPro"/>
</dbReference>
<feature type="transmembrane region" description="Helical" evidence="7">
    <location>
        <begin position="202"/>
        <end position="220"/>
    </location>
</feature>
<feature type="transmembrane region" description="Helical" evidence="7">
    <location>
        <begin position="160"/>
        <end position="182"/>
    </location>
</feature>
<evidence type="ECO:0000256" key="1">
    <source>
        <dbReference type="ARBA" id="ARBA00004651"/>
    </source>
</evidence>
<evidence type="ECO:0000256" key="7">
    <source>
        <dbReference type="SAM" id="Phobius"/>
    </source>
</evidence>
<keyword evidence="4 7" id="KW-0812">Transmembrane</keyword>